<dbReference type="InterPro" id="IPR029787">
    <property type="entry name" value="Nucleotide_cyclase"/>
</dbReference>
<dbReference type="Pfam" id="PF00990">
    <property type="entry name" value="GGDEF"/>
    <property type="match status" value="1"/>
</dbReference>
<name>A0A8J2U8L1_9GAMM</name>
<dbReference type="PANTHER" id="PTHR45138:SF9">
    <property type="entry name" value="DIGUANYLATE CYCLASE DGCM-RELATED"/>
    <property type="match status" value="1"/>
</dbReference>
<keyword evidence="4" id="KW-1133">Transmembrane helix</keyword>
<evidence type="ECO:0000256" key="3">
    <source>
        <dbReference type="ARBA" id="ARBA00034247"/>
    </source>
</evidence>
<dbReference type="SMART" id="SM00267">
    <property type="entry name" value="GGDEF"/>
    <property type="match status" value="1"/>
</dbReference>
<evidence type="ECO:0000313" key="8">
    <source>
        <dbReference type="Proteomes" id="UP000619743"/>
    </source>
</evidence>
<dbReference type="OrthoDB" id="73375at2"/>
<evidence type="ECO:0000256" key="4">
    <source>
        <dbReference type="SAM" id="Phobius"/>
    </source>
</evidence>
<reference evidence="8" key="1">
    <citation type="journal article" date="2019" name="Int. J. Syst. Evol. Microbiol.">
        <title>The Global Catalogue of Microorganisms (GCM) 10K type strain sequencing project: providing services to taxonomists for standard genome sequencing and annotation.</title>
        <authorList>
            <consortium name="The Broad Institute Genomics Platform"/>
            <consortium name="The Broad Institute Genome Sequencing Center for Infectious Disease"/>
            <person name="Wu L."/>
            <person name="Ma J."/>
        </authorList>
    </citation>
    <scope>NUCLEOTIDE SEQUENCE [LARGE SCALE GENOMIC DNA]</scope>
    <source>
        <strain evidence="8">CGMCC 1.10130</strain>
    </source>
</reference>
<dbReference type="Gene3D" id="3.30.450.20">
    <property type="entry name" value="PAS domain"/>
    <property type="match status" value="1"/>
</dbReference>
<organism evidence="7 8">
    <name type="scientific">Neiella marina</name>
    <dbReference type="NCBI Taxonomy" id="508461"/>
    <lineage>
        <taxon>Bacteria</taxon>
        <taxon>Pseudomonadati</taxon>
        <taxon>Pseudomonadota</taxon>
        <taxon>Gammaproteobacteria</taxon>
        <taxon>Alteromonadales</taxon>
        <taxon>Echinimonadaceae</taxon>
        <taxon>Neiella</taxon>
    </lineage>
</organism>
<keyword evidence="4" id="KW-0472">Membrane</keyword>
<feature type="domain" description="GGDEF" evidence="6">
    <location>
        <begin position="368"/>
        <end position="498"/>
    </location>
</feature>
<comment type="caution">
    <text evidence="7">The sequence shown here is derived from an EMBL/GenBank/DDBJ whole genome shotgun (WGS) entry which is preliminary data.</text>
</comment>
<sequence length="498" mass="56212">MSQPKSIGAIVVVSVVINLIVLVSVISTMSSVDDLNRSWQDITAANSSKAAELIKLERTLGYVGFVHHFKNYIIRRDKSYLEQAVESYEDAHLALSKLLLHAKDDEEINHIKAVKITLDTYYKNLQSIKSLEHDLTVEQIDALVAVDDRRAAAALVALRERLSPYMTHQYEQARTSANAIQSNLTIASIIIVPILLLVTAAFIFQLRKYYKLSREYQMVLDSSPDGIIYAELNGDIIHCNKVAQGIFGYSEEELLAMKVEELVPVDYRGDHAKHRHSFSQNGVVKKMGSRDTKLYGLQKSGNLVEIDVAISALNVDNKIRNLAIVRDITKLRHLENLAETDHLTCLMNRRAIDAVLDREYKHAVRYNRHLSIMLIDLDNFKSLNDTEGHLKGDEALKFVAEFLSQNIRPSDYLARWGGDEFVLLCPELTQQEAIDFAERIRHRFRQLPQTFKVSLTMSIGISDIGSNDSVKSIRQLTLDADKALYAAKEGGKDRVCTS</sequence>
<keyword evidence="4" id="KW-0812">Transmembrane</keyword>
<feature type="transmembrane region" description="Helical" evidence="4">
    <location>
        <begin position="184"/>
        <end position="204"/>
    </location>
</feature>
<dbReference type="AlphaFoldDB" id="A0A8J2U8L1"/>
<dbReference type="CDD" id="cd01949">
    <property type="entry name" value="GGDEF"/>
    <property type="match status" value="1"/>
</dbReference>
<evidence type="ECO:0000313" key="7">
    <source>
        <dbReference type="EMBL" id="GGA85828.1"/>
    </source>
</evidence>
<accession>A0A8J2U8L1</accession>
<dbReference type="Gene3D" id="3.30.70.270">
    <property type="match status" value="1"/>
</dbReference>
<protein>
    <recommendedName>
        <fullName evidence="2">diguanylate cyclase</fullName>
        <ecNumber evidence="2">2.7.7.65</ecNumber>
    </recommendedName>
</protein>
<evidence type="ECO:0000256" key="1">
    <source>
        <dbReference type="ARBA" id="ARBA00001946"/>
    </source>
</evidence>
<evidence type="ECO:0000259" key="6">
    <source>
        <dbReference type="PROSITE" id="PS50887"/>
    </source>
</evidence>
<dbReference type="NCBIfam" id="TIGR00229">
    <property type="entry name" value="sensory_box"/>
    <property type="match status" value="1"/>
</dbReference>
<dbReference type="SUPFAM" id="SSF55073">
    <property type="entry name" value="Nucleotide cyclase"/>
    <property type="match status" value="1"/>
</dbReference>
<dbReference type="GO" id="GO:0052621">
    <property type="term" value="F:diguanylate cyclase activity"/>
    <property type="evidence" value="ECO:0007669"/>
    <property type="project" value="UniProtKB-EC"/>
</dbReference>
<proteinExistence type="predicted"/>
<dbReference type="PROSITE" id="PS50112">
    <property type="entry name" value="PAS"/>
    <property type="match status" value="1"/>
</dbReference>
<comment type="cofactor">
    <cofactor evidence="1">
        <name>Mg(2+)</name>
        <dbReference type="ChEBI" id="CHEBI:18420"/>
    </cofactor>
</comment>
<dbReference type="Proteomes" id="UP000619743">
    <property type="component" value="Unassembled WGS sequence"/>
</dbReference>
<dbReference type="Pfam" id="PF13426">
    <property type="entry name" value="PAS_9"/>
    <property type="match status" value="1"/>
</dbReference>
<dbReference type="PANTHER" id="PTHR45138">
    <property type="entry name" value="REGULATORY COMPONENTS OF SENSORY TRANSDUCTION SYSTEM"/>
    <property type="match status" value="1"/>
</dbReference>
<dbReference type="SUPFAM" id="SSF55785">
    <property type="entry name" value="PYP-like sensor domain (PAS domain)"/>
    <property type="match status" value="1"/>
</dbReference>
<dbReference type="PROSITE" id="PS50887">
    <property type="entry name" value="GGDEF"/>
    <property type="match status" value="1"/>
</dbReference>
<dbReference type="InterPro" id="IPR035965">
    <property type="entry name" value="PAS-like_dom_sf"/>
</dbReference>
<feature type="domain" description="PAS" evidence="5">
    <location>
        <begin position="212"/>
        <end position="255"/>
    </location>
</feature>
<keyword evidence="8" id="KW-1185">Reference proteome</keyword>
<evidence type="ECO:0000259" key="5">
    <source>
        <dbReference type="PROSITE" id="PS50112"/>
    </source>
</evidence>
<dbReference type="FunFam" id="3.30.70.270:FF:000001">
    <property type="entry name" value="Diguanylate cyclase domain protein"/>
    <property type="match status" value="1"/>
</dbReference>
<dbReference type="NCBIfam" id="TIGR00254">
    <property type="entry name" value="GGDEF"/>
    <property type="match status" value="1"/>
</dbReference>
<dbReference type="InterPro" id="IPR000160">
    <property type="entry name" value="GGDEF_dom"/>
</dbReference>
<dbReference type="RefSeq" id="WP_143824587.1">
    <property type="nucleotide sequence ID" value="NZ_BMDX01000019.1"/>
</dbReference>
<evidence type="ECO:0000256" key="2">
    <source>
        <dbReference type="ARBA" id="ARBA00012528"/>
    </source>
</evidence>
<dbReference type="SMART" id="SM00091">
    <property type="entry name" value="PAS"/>
    <property type="match status" value="1"/>
</dbReference>
<gene>
    <name evidence="7" type="ORF">GCM10011369_29820</name>
</gene>
<feature type="transmembrane region" description="Helical" evidence="4">
    <location>
        <begin position="7"/>
        <end position="27"/>
    </location>
</feature>
<dbReference type="EMBL" id="BMDX01000019">
    <property type="protein sequence ID" value="GGA85828.1"/>
    <property type="molecule type" value="Genomic_DNA"/>
</dbReference>
<dbReference type="EC" id="2.7.7.65" evidence="2"/>
<dbReference type="InterPro" id="IPR043128">
    <property type="entry name" value="Rev_trsase/Diguanyl_cyclase"/>
</dbReference>
<comment type="catalytic activity">
    <reaction evidence="3">
        <text>2 GTP = 3',3'-c-di-GMP + 2 diphosphate</text>
        <dbReference type="Rhea" id="RHEA:24898"/>
        <dbReference type="ChEBI" id="CHEBI:33019"/>
        <dbReference type="ChEBI" id="CHEBI:37565"/>
        <dbReference type="ChEBI" id="CHEBI:58805"/>
        <dbReference type="EC" id="2.7.7.65"/>
    </reaction>
</comment>
<dbReference type="InterPro" id="IPR050469">
    <property type="entry name" value="Diguanylate_Cyclase"/>
</dbReference>
<dbReference type="CDD" id="cd00130">
    <property type="entry name" value="PAS"/>
    <property type="match status" value="1"/>
</dbReference>
<dbReference type="InterPro" id="IPR000014">
    <property type="entry name" value="PAS"/>
</dbReference>